<dbReference type="OMA" id="NVTRGFN"/>
<dbReference type="GO" id="GO:0006269">
    <property type="term" value="P:DNA replication, synthesis of primer"/>
    <property type="evidence" value="ECO:0007669"/>
    <property type="project" value="UniProtKB-KW"/>
</dbReference>
<evidence type="ECO:0000256" key="11">
    <source>
        <dbReference type="ARBA" id="ARBA00023163"/>
    </source>
</evidence>
<dbReference type="InterPro" id="IPR014052">
    <property type="entry name" value="DNA_primase_ssu_euk/arc"/>
</dbReference>
<keyword evidence="4 12" id="KW-0240">DNA-directed RNA polymerase</keyword>
<evidence type="ECO:0000256" key="7">
    <source>
        <dbReference type="ARBA" id="ARBA00022695"/>
    </source>
</evidence>
<evidence type="ECO:0000256" key="1">
    <source>
        <dbReference type="ARBA" id="ARBA00001936"/>
    </source>
</evidence>
<evidence type="ECO:0000256" key="10">
    <source>
        <dbReference type="ARBA" id="ARBA00022833"/>
    </source>
</evidence>
<keyword evidence="15" id="KW-1185">Reference proteome</keyword>
<evidence type="ECO:0000256" key="4">
    <source>
        <dbReference type="ARBA" id="ARBA00022478"/>
    </source>
</evidence>
<evidence type="ECO:0000256" key="2">
    <source>
        <dbReference type="ARBA" id="ARBA00001946"/>
    </source>
</evidence>
<feature type="region of interest" description="Disordered" evidence="13">
    <location>
        <begin position="1"/>
        <end position="23"/>
    </location>
</feature>
<dbReference type="InterPro" id="IPR002755">
    <property type="entry name" value="DNA_primase_S"/>
</dbReference>
<protein>
    <recommendedName>
        <fullName evidence="12">DNA primase</fullName>
        <ecNumber evidence="12">2.7.7.-</ecNumber>
    </recommendedName>
</protein>
<comment type="caution">
    <text evidence="14">The sequence shown here is derived from an EMBL/GenBank/DDBJ whole genome shotgun (WGS) entry which is preliminary data.</text>
</comment>
<keyword evidence="6 12" id="KW-0808">Transferase</keyword>
<dbReference type="NCBIfam" id="TIGR00335">
    <property type="entry name" value="primase_sml"/>
    <property type="match status" value="1"/>
</dbReference>
<comment type="similarity">
    <text evidence="3 12">Belongs to the eukaryotic-type primase small subunit family.</text>
</comment>
<dbReference type="EC" id="2.7.7.-" evidence="12"/>
<name>A0A388M7Z7_CHABU</name>
<keyword evidence="11" id="KW-0804">Transcription</keyword>
<evidence type="ECO:0000256" key="3">
    <source>
        <dbReference type="ARBA" id="ARBA00009762"/>
    </source>
</evidence>
<organism evidence="14 15">
    <name type="scientific">Chara braunii</name>
    <name type="common">Braun's stonewort</name>
    <dbReference type="NCBI Taxonomy" id="69332"/>
    <lineage>
        <taxon>Eukaryota</taxon>
        <taxon>Viridiplantae</taxon>
        <taxon>Streptophyta</taxon>
        <taxon>Charophyceae</taxon>
        <taxon>Charales</taxon>
        <taxon>Characeae</taxon>
        <taxon>Chara</taxon>
    </lineage>
</organism>
<dbReference type="Proteomes" id="UP000265515">
    <property type="component" value="Unassembled WGS sequence"/>
</dbReference>
<evidence type="ECO:0000256" key="8">
    <source>
        <dbReference type="ARBA" id="ARBA00022705"/>
    </source>
</evidence>
<dbReference type="CDD" id="cd04860">
    <property type="entry name" value="AE_Prim_S"/>
    <property type="match status" value="1"/>
</dbReference>
<sequence>MVERVREDDADMVDTNEMPGMDDDKHDVKETLAAIDHISPAVRDAGDHLLLDQYQGFDVDLMRMYYARLFPYQEMYKWLSYGHDRKHPQSDTSFFARREFSFTLDNDIYIRYQSFKSCNDMESAIRDKCPFKIDVGAVFNFDPSKRQLYQSAGSEKIFAPVERELVFDVDMSDYDDVRVCCKGADVCNRCWPLMTVVIRVLDTALREDFGFAHILWVYSGRRGVHCWVCDQRARKLNNEQRSAIAEYFRVYRGSENNAIKVSLPGSSLHPSLSRAYEQVLDRFFIELILPGQELLADEESWEKILHMIPDNDVRNQLRVNWSSRRQTNSDVDVNVLRWKDLEKCVKASKVKSHAMRRCLDEIIFVYTYPRLDFEVSKNMNHLLKAPFCVHPKTGRVCVPIDPQTCEDFDPMAVPTVSQLLNELNTASSEETSKTVERVKDFEKTSMREAVEIFRSTFLDDLCKSCKAELDAAYMTKVQASSKLPTLAW</sequence>
<evidence type="ECO:0000256" key="6">
    <source>
        <dbReference type="ARBA" id="ARBA00022679"/>
    </source>
</evidence>
<gene>
    <name evidence="14" type="ORF">CBR_g51004</name>
</gene>
<proteinExistence type="inferred from homology"/>
<dbReference type="GO" id="GO:0003899">
    <property type="term" value="F:DNA-directed RNA polymerase activity"/>
    <property type="evidence" value="ECO:0007669"/>
    <property type="project" value="InterPro"/>
</dbReference>
<dbReference type="FunFam" id="3.90.920.10:FF:000001">
    <property type="entry name" value="DNA primase"/>
    <property type="match status" value="1"/>
</dbReference>
<evidence type="ECO:0000256" key="9">
    <source>
        <dbReference type="ARBA" id="ARBA00022723"/>
    </source>
</evidence>
<comment type="cofactor">
    <cofactor evidence="2">
        <name>Mg(2+)</name>
        <dbReference type="ChEBI" id="CHEBI:18420"/>
    </cofactor>
</comment>
<dbReference type="OrthoDB" id="19606at2759"/>
<comment type="cofactor">
    <cofactor evidence="1">
        <name>Mn(2+)</name>
        <dbReference type="ChEBI" id="CHEBI:29035"/>
    </cofactor>
</comment>
<keyword evidence="5 12" id="KW-0639">Primosome</keyword>
<dbReference type="SUPFAM" id="SSF56747">
    <property type="entry name" value="Prim-pol domain"/>
    <property type="match status" value="1"/>
</dbReference>
<evidence type="ECO:0000313" key="14">
    <source>
        <dbReference type="EMBL" id="GBG90656.1"/>
    </source>
</evidence>
<evidence type="ECO:0000256" key="13">
    <source>
        <dbReference type="SAM" id="MobiDB-lite"/>
    </source>
</evidence>
<keyword evidence="7" id="KW-0548">Nucleotidyltransferase</keyword>
<dbReference type="GO" id="GO:0005658">
    <property type="term" value="C:alpha DNA polymerase:primase complex"/>
    <property type="evidence" value="ECO:0007669"/>
    <property type="project" value="UniProtKB-ARBA"/>
</dbReference>
<accession>A0A388M7Z7</accession>
<dbReference type="Gramene" id="GBG90656">
    <property type="protein sequence ID" value="GBG90656"/>
    <property type="gene ID" value="CBR_g51004"/>
</dbReference>
<evidence type="ECO:0000313" key="15">
    <source>
        <dbReference type="Proteomes" id="UP000265515"/>
    </source>
</evidence>
<dbReference type="GO" id="GO:0046872">
    <property type="term" value="F:metal ion binding"/>
    <property type="evidence" value="ECO:0007669"/>
    <property type="project" value="UniProtKB-KW"/>
</dbReference>
<keyword evidence="9" id="KW-0479">Metal-binding</keyword>
<dbReference type="EMBL" id="BFEA01000829">
    <property type="protein sequence ID" value="GBG90656.1"/>
    <property type="molecule type" value="Genomic_DNA"/>
</dbReference>
<dbReference type="STRING" id="69332.A0A388M7Z7"/>
<keyword evidence="10" id="KW-0862">Zinc</keyword>
<dbReference type="Gene3D" id="3.90.920.10">
    <property type="entry name" value="DNA primase, PRIM domain"/>
    <property type="match status" value="1"/>
</dbReference>
<keyword evidence="8 12" id="KW-0235">DNA replication</keyword>
<evidence type="ECO:0000256" key="5">
    <source>
        <dbReference type="ARBA" id="ARBA00022515"/>
    </source>
</evidence>
<evidence type="ECO:0000256" key="12">
    <source>
        <dbReference type="RuleBase" id="RU003514"/>
    </source>
</evidence>
<reference evidence="14 15" key="1">
    <citation type="journal article" date="2018" name="Cell">
        <title>The Chara Genome: Secondary Complexity and Implications for Plant Terrestrialization.</title>
        <authorList>
            <person name="Nishiyama T."/>
            <person name="Sakayama H."/>
            <person name="Vries J.D."/>
            <person name="Buschmann H."/>
            <person name="Saint-Marcoux D."/>
            <person name="Ullrich K.K."/>
            <person name="Haas F.B."/>
            <person name="Vanderstraeten L."/>
            <person name="Becker D."/>
            <person name="Lang D."/>
            <person name="Vosolsobe S."/>
            <person name="Rombauts S."/>
            <person name="Wilhelmsson P.K.I."/>
            <person name="Janitza P."/>
            <person name="Kern R."/>
            <person name="Heyl A."/>
            <person name="Rumpler F."/>
            <person name="Villalobos L.I.A.C."/>
            <person name="Clay J.M."/>
            <person name="Skokan R."/>
            <person name="Toyoda A."/>
            <person name="Suzuki Y."/>
            <person name="Kagoshima H."/>
            <person name="Schijlen E."/>
            <person name="Tajeshwar N."/>
            <person name="Catarino B."/>
            <person name="Hetherington A.J."/>
            <person name="Saltykova A."/>
            <person name="Bonnot C."/>
            <person name="Breuninger H."/>
            <person name="Symeonidi A."/>
            <person name="Radhakrishnan G.V."/>
            <person name="Van Nieuwerburgh F."/>
            <person name="Deforce D."/>
            <person name="Chang C."/>
            <person name="Karol K.G."/>
            <person name="Hedrich R."/>
            <person name="Ulvskov P."/>
            <person name="Glockner G."/>
            <person name="Delwiche C.F."/>
            <person name="Petrasek J."/>
            <person name="Van de Peer Y."/>
            <person name="Friml J."/>
            <person name="Beilby M."/>
            <person name="Dolan L."/>
            <person name="Kohara Y."/>
            <person name="Sugano S."/>
            <person name="Fujiyama A."/>
            <person name="Delaux P.-M."/>
            <person name="Quint M."/>
            <person name="TheiBen G."/>
            <person name="Hagemann M."/>
            <person name="Harholt J."/>
            <person name="Dunand C."/>
            <person name="Zachgo S."/>
            <person name="Langdale J."/>
            <person name="Maumus F."/>
            <person name="Straeten D.V.D."/>
            <person name="Gould S.B."/>
            <person name="Rensing S.A."/>
        </authorList>
    </citation>
    <scope>NUCLEOTIDE SEQUENCE [LARGE SCALE GENOMIC DNA]</scope>
    <source>
        <strain evidence="14 15">S276</strain>
    </source>
</reference>
<dbReference type="AlphaFoldDB" id="A0A388M7Z7"/>
<dbReference type="Pfam" id="PF01896">
    <property type="entry name" value="DNA_primase_S"/>
    <property type="match status" value="1"/>
</dbReference>
<dbReference type="PANTHER" id="PTHR10536">
    <property type="entry name" value="DNA PRIMASE SMALL SUBUNIT"/>
    <property type="match status" value="1"/>
</dbReference>